<reference evidence="1" key="1">
    <citation type="journal article" date="2021" name="bioRxiv">
        <title>Whole Genome Assembly and Annotation of Northern Wild Rice, Zizania palustris L., Supports a Whole Genome Duplication in the Zizania Genus.</title>
        <authorList>
            <person name="Haas M."/>
            <person name="Kono T."/>
            <person name="Macchietto M."/>
            <person name="Millas R."/>
            <person name="McGilp L."/>
            <person name="Shao M."/>
            <person name="Duquette J."/>
            <person name="Hirsch C.N."/>
            <person name="Kimball J."/>
        </authorList>
    </citation>
    <scope>NUCLEOTIDE SEQUENCE</scope>
    <source>
        <tissue evidence="1">Fresh leaf tissue</tissue>
    </source>
</reference>
<accession>A0A8J5WTF3</accession>
<proteinExistence type="predicted"/>
<gene>
    <name evidence="1" type="ORF">GUJ93_ZPchr0012g20090</name>
</gene>
<dbReference type="AlphaFoldDB" id="A0A8J5WTF3"/>
<dbReference type="Proteomes" id="UP000729402">
    <property type="component" value="Unassembled WGS sequence"/>
</dbReference>
<name>A0A8J5WTF3_ZIZPA</name>
<sequence>MSMVKKTELSIILCLATGPENFSGMSLGGKLPPPHAPTVVADLVTPQIPGAIEVVAAASSASSSLVGWPASPRINTTVNLLPLILRDVPLLTAVVVVVPNPISRHPYFHLSATYYISPEGVSLLHIFFDLASATPRARRRIVPRIRLSSDSFDALIVLEGTGIAVIVGVPNELLRPSLPPGRPSPPGSMKTQCDLGLEPEVQCFHSPGWTQQMTLVAYLLGFLGHTKVLHGCKVELHLVLEADIEHANSLLYDKLKAEECLKK</sequence>
<organism evidence="1 2">
    <name type="scientific">Zizania palustris</name>
    <name type="common">Northern wild rice</name>
    <dbReference type="NCBI Taxonomy" id="103762"/>
    <lineage>
        <taxon>Eukaryota</taxon>
        <taxon>Viridiplantae</taxon>
        <taxon>Streptophyta</taxon>
        <taxon>Embryophyta</taxon>
        <taxon>Tracheophyta</taxon>
        <taxon>Spermatophyta</taxon>
        <taxon>Magnoliopsida</taxon>
        <taxon>Liliopsida</taxon>
        <taxon>Poales</taxon>
        <taxon>Poaceae</taxon>
        <taxon>BOP clade</taxon>
        <taxon>Oryzoideae</taxon>
        <taxon>Oryzeae</taxon>
        <taxon>Zizaniinae</taxon>
        <taxon>Zizania</taxon>
    </lineage>
</organism>
<evidence type="ECO:0000313" key="2">
    <source>
        <dbReference type="Proteomes" id="UP000729402"/>
    </source>
</evidence>
<protein>
    <submittedName>
        <fullName evidence="1">Uncharacterized protein</fullName>
    </submittedName>
</protein>
<evidence type="ECO:0000313" key="1">
    <source>
        <dbReference type="EMBL" id="KAG8094129.1"/>
    </source>
</evidence>
<dbReference type="EMBL" id="JAAALK010000080">
    <property type="protein sequence ID" value="KAG8094129.1"/>
    <property type="molecule type" value="Genomic_DNA"/>
</dbReference>
<keyword evidence="2" id="KW-1185">Reference proteome</keyword>
<comment type="caution">
    <text evidence="1">The sequence shown here is derived from an EMBL/GenBank/DDBJ whole genome shotgun (WGS) entry which is preliminary data.</text>
</comment>
<reference evidence="1" key="2">
    <citation type="submission" date="2021-02" db="EMBL/GenBank/DDBJ databases">
        <authorList>
            <person name="Kimball J.A."/>
            <person name="Haas M.W."/>
            <person name="Macchietto M."/>
            <person name="Kono T."/>
            <person name="Duquette J."/>
            <person name="Shao M."/>
        </authorList>
    </citation>
    <scope>NUCLEOTIDE SEQUENCE</scope>
    <source>
        <tissue evidence="1">Fresh leaf tissue</tissue>
    </source>
</reference>